<dbReference type="Pfam" id="PF00990">
    <property type="entry name" value="GGDEF"/>
    <property type="match status" value="1"/>
</dbReference>
<dbReference type="InterPro" id="IPR043128">
    <property type="entry name" value="Rev_trsase/Diguanyl_cyclase"/>
</dbReference>
<dbReference type="InterPro" id="IPR029787">
    <property type="entry name" value="Nucleotide_cyclase"/>
</dbReference>
<protein>
    <submittedName>
        <fullName evidence="4">Diguanylate cyclase (GGDEF)-like protein</fullName>
    </submittedName>
</protein>
<evidence type="ECO:0000256" key="1">
    <source>
        <dbReference type="SAM" id="MobiDB-lite"/>
    </source>
</evidence>
<keyword evidence="2" id="KW-1133">Transmembrane helix</keyword>
<feature type="transmembrane region" description="Helical" evidence="2">
    <location>
        <begin position="285"/>
        <end position="304"/>
    </location>
</feature>
<name>A0ABT3HD82_9HYPH</name>
<sequence length="503" mass="55597">MAISGAATPHRNIVRLIYAASALIVLLFAASNIFVLHQAGTIAEDLRKTVEENLVKNEIHRQLELLAHDQSQISHWDKTVEALDRDEMDDFVEDEITDWLWDDFGIHTTVIVAVDGTPRVTVIRQQRVHPDAGAELVEANRDLIETTRARYMAARKRRGNGYYIPDHPVRSDRPLYVADLRKAHGMIGVLVAQTIVPDDDAVLPEGYPHILLTFKPFNAEVFSAIEQKLGLTGFRIVEAGTDLGSVDGERTRLAIPIVEGGQLFEAVWQPAAPAKTIWHRALPHATILMAVVVLILLVIVWRYARTLRALQASEEENRRLAFHDALTGLPNRLQFDEALEQIINAGAAERCAILCLDLDRFKAVNDTYGHHAGDAVIVAIARRIAAAVGPNGMAARVGGDEFIILLRQKLDRDAVLWLCDALIESVCEPIALDGGTASVGASIGVAWWPEDGRAAKTVMRNADEALYRAKERGRGRTVCADDLRQDSQERQPRKVLAPATRPA</sequence>
<dbReference type="PANTHER" id="PTHR46663:SF2">
    <property type="entry name" value="GGDEF DOMAIN-CONTAINING PROTEIN"/>
    <property type="match status" value="1"/>
</dbReference>
<dbReference type="InterPro" id="IPR052163">
    <property type="entry name" value="DGC-Regulatory_Protein"/>
</dbReference>
<dbReference type="PANTHER" id="PTHR46663">
    <property type="entry name" value="DIGUANYLATE CYCLASE DGCT-RELATED"/>
    <property type="match status" value="1"/>
</dbReference>
<comment type="caution">
    <text evidence="4">The sequence shown here is derived from an EMBL/GenBank/DDBJ whole genome shotgun (WGS) entry which is preliminary data.</text>
</comment>
<dbReference type="Gene3D" id="3.30.70.270">
    <property type="match status" value="1"/>
</dbReference>
<dbReference type="Pfam" id="PF05228">
    <property type="entry name" value="CHASE4"/>
    <property type="match status" value="1"/>
</dbReference>
<feature type="compositionally biased region" description="Basic and acidic residues" evidence="1">
    <location>
        <begin position="478"/>
        <end position="492"/>
    </location>
</feature>
<dbReference type="CDD" id="cd01949">
    <property type="entry name" value="GGDEF"/>
    <property type="match status" value="1"/>
</dbReference>
<feature type="domain" description="GGDEF" evidence="3">
    <location>
        <begin position="349"/>
        <end position="482"/>
    </location>
</feature>
<dbReference type="Proteomes" id="UP001209755">
    <property type="component" value="Unassembled WGS sequence"/>
</dbReference>
<keyword evidence="2" id="KW-0472">Membrane</keyword>
<dbReference type="PROSITE" id="PS50887">
    <property type="entry name" value="GGDEF"/>
    <property type="match status" value="1"/>
</dbReference>
<dbReference type="EMBL" id="JAOQNS010000007">
    <property type="protein sequence ID" value="MCW2308363.1"/>
    <property type="molecule type" value="Genomic_DNA"/>
</dbReference>
<keyword evidence="5" id="KW-1185">Reference proteome</keyword>
<gene>
    <name evidence="4" type="ORF">M2319_002705</name>
</gene>
<feature type="region of interest" description="Disordered" evidence="1">
    <location>
        <begin position="478"/>
        <end position="503"/>
    </location>
</feature>
<dbReference type="NCBIfam" id="TIGR00254">
    <property type="entry name" value="GGDEF"/>
    <property type="match status" value="1"/>
</dbReference>
<evidence type="ECO:0000259" key="3">
    <source>
        <dbReference type="PROSITE" id="PS50887"/>
    </source>
</evidence>
<dbReference type="RefSeq" id="WP_264601983.1">
    <property type="nucleotide sequence ID" value="NZ_JAOQNS010000007.1"/>
</dbReference>
<dbReference type="SMART" id="SM00267">
    <property type="entry name" value="GGDEF"/>
    <property type="match status" value="1"/>
</dbReference>
<dbReference type="SUPFAM" id="SSF55073">
    <property type="entry name" value="Nucleotide cyclase"/>
    <property type="match status" value="1"/>
</dbReference>
<evidence type="ECO:0000256" key="2">
    <source>
        <dbReference type="SAM" id="Phobius"/>
    </source>
</evidence>
<feature type="transmembrane region" description="Helical" evidence="2">
    <location>
        <begin position="16"/>
        <end position="37"/>
    </location>
</feature>
<reference evidence="5" key="1">
    <citation type="submission" date="2023-07" db="EMBL/GenBank/DDBJ databases">
        <title>Genome sequencing of Purple Non-Sulfur Bacteria from various extreme environments.</title>
        <authorList>
            <person name="Mayer M."/>
        </authorList>
    </citation>
    <scope>NUCLEOTIDE SEQUENCE [LARGE SCALE GENOMIC DNA]</scope>
    <source>
        <strain evidence="5">DSM 17935</strain>
    </source>
</reference>
<dbReference type="InterPro" id="IPR007892">
    <property type="entry name" value="CHASE4"/>
</dbReference>
<organism evidence="4 5">
    <name type="scientific">Rhodobium gokarnense</name>
    <dbReference type="NCBI Taxonomy" id="364296"/>
    <lineage>
        <taxon>Bacteria</taxon>
        <taxon>Pseudomonadati</taxon>
        <taxon>Pseudomonadota</taxon>
        <taxon>Alphaproteobacteria</taxon>
        <taxon>Hyphomicrobiales</taxon>
        <taxon>Rhodobiaceae</taxon>
        <taxon>Rhodobium</taxon>
    </lineage>
</organism>
<evidence type="ECO:0000313" key="4">
    <source>
        <dbReference type="EMBL" id="MCW2308363.1"/>
    </source>
</evidence>
<accession>A0ABT3HD82</accession>
<dbReference type="InterPro" id="IPR000160">
    <property type="entry name" value="GGDEF_dom"/>
</dbReference>
<proteinExistence type="predicted"/>
<evidence type="ECO:0000313" key="5">
    <source>
        <dbReference type="Proteomes" id="UP001209755"/>
    </source>
</evidence>
<keyword evidence="2" id="KW-0812">Transmembrane</keyword>